<gene>
    <name evidence="3" type="ORF">BDN70DRAFT_921104</name>
</gene>
<feature type="region of interest" description="Disordered" evidence="1">
    <location>
        <begin position="1"/>
        <end position="26"/>
    </location>
</feature>
<sequence>MAPDKFNDNNPSTSNTRGHGDGASDTNAQDQILLKALQEFLVPLVQTVVEPTGTKAVDFKGPEAMNLITALKKFVSTIVGGTVRVEETPRKIQIEKYATRNHNAGDIISSLSRTPRNQYAIRNEMFREKLMNELQEHVSNKMPIRLLLIEPHAFYLQISLIERGAIYAHLADIVKALPVPFNSTYHSQHIMDNELIESTIKSYARYAILSHKWLRGTPGEITYDHWNKGLLDPESAGYQKLAGFCSTAWKDYGITLAWMDTVCINKDSSSELDESIRSMYAWYERADICIVYLSETQTIPQIMDDTWFTRGWTLQELLAPKALKFYSMKWTRLAQDWPNDKTNLEILYFVEYATKITPFELKHDTSNFRVSMSRGMQWAASRKVTREEDMAYALMGIFNVSISIAYGEGADRAFLRLLEEIIKTAPSGALDLFNWAGESNRRTFNTSLLPSSPKYYIS</sequence>
<evidence type="ECO:0000313" key="3">
    <source>
        <dbReference type="EMBL" id="KAF9479691.1"/>
    </source>
</evidence>
<evidence type="ECO:0000259" key="2">
    <source>
        <dbReference type="Pfam" id="PF06985"/>
    </source>
</evidence>
<feature type="compositionally biased region" description="Polar residues" evidence="1">
    <location>
        <begin position="8"/>
        <end position="17"/>
    </location>
</feature>
<dbReference type="Proteomes" id="UP000807469">
    <property type="component" value="Unassembled WGS sequence"/>
</dbReference>
<name>A0A9P6CTR8_9AGAR</name>
<accession>A0A9P6CTR8</accession>
<organism evidence="3 4">
    <name type="scientific">Pholiota conissans</name>
    <dbReference type="NCBI Taxonomy" id="109636"/>
    <lineage>
        <taxon>Eukaryota</taxon>
        <taxon>Fungi</taxon>
        <taxon>Dikarya</taxon>
        <taxon>Basidiomycota</taxon>
        <taxon>Agaricomycotina</taxon>
        <taxon>Agaricomycetes</taxon>
        <taxon>Agaricomycetidae</taxon>
        <taxon>Agaricales</taxon>
        <taxon>Agaricineae</taxon>
        <taxon>Strophariaceae</taxon>
        <taxon>Pholiota</taxon>
    </lineage>
</organism>
<dbReference type="Pfam" id="PF06985">
    <property type="entry name" value="HET"/>
    <property type="match status" value="1"/>
</dbReference>
<dbReference type="PANTHER" id="PTHR10622">
    <property type="entry name" value="HET DOMAIN-CONTAINING PROTEIN"/>
    <property type="match status" value="1"/>
</dbReference>
<reference evidence="3" key="1">
    <citation type="submission" date="2020-11" db="EMBL/GenBank/DDBJ databases">
        <authorList>
            <consortium name="DOE Joint Genome Institute"/>
            <person name="Ahrendt S."/>
            <person name="Riley R."/>
            <person name="Andreopoulos W."/>
            <person name="Labutti K."/>
            <person name="Pangilinan J."/>
            <person name="Ruiz-Duenas F.J."/>
            <person name="Barrasa J.M."/>
            <person name="Sanchez-Garcia M."/>
            <person name="Camarero S."/>
            <person name="Miyauchi S."/>
            <person name="Serrano A."/>
            <person name="Linde D."/>
            <person name="Babiker R."/>
            <person name="Drula E."/>
            <person name="Ayuso-Fernandez I."/>
            <person name="Pacheco R."/>
            <person name="Padilla G."/>
            <person name="Ferreira P."/>
            <person name="Barriuso J."/>
            <person name="Kellner H."/>
            <person name="Castanera R."/>
            <person name="Alfaro M."/>
            <person name="Ramirez L."/>
            <person name="Pisabarro A.G."/>
            <person name="Kuo A."/>
            <person name="Tritt A."/>
            <person name="Lipzen A."/>
            <person name="He G."/>
            <person name="Yan M."/>
            <person name="Ng V."/>
            <person name="Cullen D."/>
            <person name="Martin F."/>
            <person name="Rosso M.-N."/>
            <person name="Henrissat B."/>
            <person name="Hibbett D."/>
            <person name="Martinez A.T."/>
            <person name="Grigoriev I.V."/>
        </authorList>
    </citation>
    <scope>NUCLEOTIDE SEQUENCE</scope>
    <source>
        <strain evidence="3">CIRM-BRFM 674</strain>
    </source>
</reference>
<evidence type="ECO:0000313" key="4">
    <source>
        <dbReference type="Proteomes" id="UP000807469"/>
    </source>
</evidence>
<feature type="domain" description="Heterokaryon incompatibility" evidence="2">
    <location>
        <begin position="206"/>
        <end position="297"/>
    </location>
</feature>
<dbReference type="AlphaFoldDB" id="A0A9P6CTR8"/>
<protein>
    <recommendedName>
        <fullName evidence="2">Heterokaryon incompatibility domain-containing protein</fullName>
    </recommendedName>
</protein>
<dbReference type="OrthoDB" id="674604at2759"/>
<comment type="caution">
    <text evidence="3">The sequence shown here is derived from an EMBL/GenBank/DDBJ whole genome shotgun (WGS) entry which is preliminary data.</text>
</comment>
<proteinExistence type="predicted"/>
<dbReference type="InterPro" id="IPR010730">
    <property type="entry name" value="HET"/>
</dbReference>
<keyword evidence="4" id="KW-1185">Reference proteome</keyword>
<dbReference type="PANTHER" id="PTHR10622:SF10">
    <property type="entry name" value="HET DOMAIN-CONTAINING PROTEIN"/>
    <property type="match status" value="1"/>
</dbReference>
<evidence type="ECO:0000256" key="1">
    <source>
        <dbReference type="SAM" id="MobiDB-lite"/>
    </source>
</evidence>
<dbReference type="EMBL" id="MU155208">
    <property type="protein sequence ID" value="KAF9479691.1"/>
    <property type="molecule type" value="Genomic_DNA"/>
</dbReference>